<accession>A0A4R8UFQ6</accession>
<keyword evidence="5" id="KW-0804">Transcription</keyword>
<dbReference type="PANTHER" id="PTHR43133:SF8">
    <property type="entry name" value="RNA POLYMERASE SIGMA FACTOR HI_1459-RELATED"/>
    <property type="match status" value="1"/>
</dbReference>
<evidence type="ECO:0000259" key="6">
    <source>
        <dbReference type="Pfam" id="PF04542"/>
    </source>
</evidence>
<dbReference type="InterPro" id="IPR036388">
    <property type="entry name" value="WH-like_DNA-bd_sf"/>
</dbReference>
<dbReference type="Gene3D" id="1.10.10.10">
    <property type="entry name" value="Winged helix-like DNA-binding domain superfamily/Winged helix DNA-binding domain"/>
    <property type="match status" value="1"/>
</dbReference>
<comment type="similarity">
    <text evidence="1">Belongs to the sigma-70 factor family. ECF subfamily.</text>
</comment>
<comment type="caution">
    <text evidence="8">The sequence shown here is derived from an EMBL/GenBank/DDBJ whole genome shotgun (WGS) entry which is preliminary data.</text>
</comment>
<dbReference type="PANTHER" id="PTHR43133">
    <property type="entry name" value="RNA POLYMERASE ECF-TYPE SIGMA FACTO"/>
    <property type="match status" value="1"/>
</dbReference>
<evidence type="ECO:0000256" key="2">
    <source>
        <dbReference type="ARBA" id="ARBA00023015"/>
    </source>
</evidence>
<keyword evidence="4" id="KW-0238">DNA-binding</keyword>
<dbReference type="Gene3D" id="1.10.1740.10">
    <property type="match status" value="1"/>
</dbReference>
<evidence type="ECO:0000259" key="7">
    <source>
        <dbReference type="Pfam" id="PF08281"/>
    </source>
</evidence>
<dbReference type="NCBIfam" id="TIGR02937">
    <property type="entry name" value="sigma70-ECF"/>
    <property type="match status" value="1"/>
</dbReference>
<evidence type="ECO:0000313" key="8">
    <source>
        <dbReference type="EMBL" id="TFB52068.1"/>
    </source>
</evidence>
<dbReference type="Pfam" id="PF04542">
    <property type="entry name" value="Sigma70_r2"/>
    <property type="match status" value="1"/>
</dbReference>
<dbReference type="GO" id="GO:0016987">
    <property type="term" value="F:sigma factor activity"/>
    <property type="evidence" value="ECO:0007669"/>
    <property type="project" value="UniProtKB-KW"/>
</dbReference>
<evidence type="ECO:0000256" key="5">
    <source>
        <dbReference type="ARBA" id="ARBA00023163"/>
    </source>
</evidence>
<dbReference type="InterPro" id="IPR039425">
    <property type="entry name" value="RNA_pol_sigma-70-like"/>
</dbReference>
<dbReference type="GO" id="GO:0006352">
    <property type="term" value="P:DNA-templated transcription initiation"/>
    <property type="evidence" value="ECO:0007669"/>
    <property type="project" value="InterPro"/>
</dbReference>
<dbReference type="AlphaFoldDB" id="A0A4R8UFQ6"/>
<proteinExistence type="inferred from homology"/>
<evidence type="ECO:0000256" key="1">
    <source>
        <dbReference type="ARBA" id="ARBA00010641"/>
    </source>
</evidence>
<reference evidence="8 9" key="1">
    <citation type="submission" date="2019-03" db="EMBL/GenBank/DDBJ databases">
        <title>Genomics of glacier-inhabiting Cryobacterium strains.</title>
        <authorList>
            <person name="Liu Q."/>
            <person name="Xin Y.-H."/>
        </authorList>
    </citation>
    <scope>NUCLEOTIDE SEQUENCE [LARGE SCALE GENOMIC DNA]</scope>
    <source>
        <strain evidence="8 9">Sr47</strain>
    </source>
</reference>
<dbReference type="InterPro" id="IPR013324">
    <property type="entry name" value="RNA_pol_sigma_r3/r4-like"/>
</dbReference>
<name>A0A4R8UFQ6_9MICO</name>
<dbReference type="GO" id="GO:0003677">
    <property type="term" value="F:DNA binding"/>
    <property type="evidence" value="ECO:0007669"/>
    <property type="project" value="UniProtKB-KW"/>
</dbReference>
<feature type="domain" description="RNA polymerase sigma-70 region 2" evidence="6">
    <location>
        <begin position="10"/>
        <end position="68"/>
    </location>
</feature>
<sequence length="157" mass="17679">MTGEIGPELLRYFQRRIGSDAPDLVAEVMVTVWRKRALLPLEHEHARMWCFGIARNLLRNYSRGEQRRSELSRALRATVSVTDVELDSEEAVAIRDLIYQLGPDLAEVVTLTHWEGFSLAEIARLQGVPAATVRGRYRRARLALLAALSTDVAPTLL</sequence>
<dbReference type="SUPFAM" id="SSF88659">
    <property type="entry name" value="Sigma3 and sigma4 domains of RNA polymerase sigma factors"/>
    <property type="match status" value="1"/>
</dbReference>
<keyword evidence="9" id="KW-1185">Reference proteome</keyword>
<gene>
    <name evidence="8" type="ORF">E3O23_07225</name>
</gene>
<evidence type="ECO:0000256" key="3">
    <source>
        <dbReference type="ARBA" id="ARBA00023082"/>
    </source>
</evidence>
<dbReference type="InterPro" id="IPR013249">
    <property type="entry name" value="RNA_pol_sigma70_r4_t2"/>
</dbReference>
<dbReference type="InterPro" id="IPR007627">
    <property type="entry name" value="RNA_pol_sigma70_r2"/>
</dbReference>
<dbReference type="Proteomes" id="UP000297866">
    <property type="component" value="Unassembled WGS sequence"/>
</dbReference>
<keyword evidence="2" id="KW-0805">Transcription regulation</keyword>
<organism evidence="8 9">
    <name type="scientific">Cryobacterium tagatosivorans</name>
    <dbReference type="NCBI Taxonomy" id="1259199"/>
    <lineage>
        <taxon>Bacteria</taxon>
        <taxon>Bacillati</taxon>
        <taxon>Actinomycetota</taxon>
        <taxon>Actinomycetes</taxon>
        <taxon>Micrococcales</taxon>
        <taxon>Microbacteriaceae</taxon>
        <taxon>Cryobacterium</taxon>
    </lineage>
</organism>
<dbReference type="InterPro" id="IPR013325">
    <property type="entry name" value="RNA_pol_sigma_r2"/>
</dbReference>
<protein>
    <submittedName>
        <fullName evidence="8">RNA polymerase sigma factor</fullName>
    </submittedName>
</protein>
<evidence type="ECO:0000313" key="9">
    <source>
        <dbReference type="Proteomes" id="UP000297866"/>
    </source>
</evidence>
<dbReference type="EMBL" id="SOEZ01000038">
    <property type="protein sequence ID" value="TFB52068.1"/>
    <property type="molecule type" value="Genomic_DNA"/>
</dbReference>
<dbReference type="InterPro" id="IPR014284">
    <property type="entry name" value="RNA_pol_sigma-70_dom"/>
</dbReference>
<dbReference type="OrthoDB" id="3747638at2"/>
<dbReference type="SUPFAM" id="SSF88946">
    <property type="entry name" value="Sigma2 domain of RNA polymerase sigma factors"/>
    <property type="match status" value="1"/>
</dbReference>
<dbReference type="Pfam" id="PF08281">
    <property type="entry name" value="Sigma70_r4_2"/>
    <property type="match status" value="1"/>
</dbReference>
<feature type="domain" description="RNA polymerase sigma factor 70 region 4 type 2" evidence="7">
    <location>
        <begin position="93"/>
        <end position="144"/>
    </location>
</feature>
<keyword evidence="3" id="KW-0731">Sigma factor</keyword>
<evidence type="ECO:0000256" key="4">
    <source>
        <dbReference type="ARBA" id="ARBA00023125"/>
    </source>
</evidence>